<evidence type="ECO:0000256" key="1">
    <source>
        <dbReference type="SAM" id="MobiDB-lite"/>
    </source>
</evidence>
<reference evidence="2 3" key="1">
    <citation type="submission" date="2020-10" db="EMBL/GenBank/DDBJ databases">
        <title>Connecting structure to function with the recovery of over 1000 high-quality activated sludge metagenome-assembled genomes encoding full-length rRNA genes using long-read sequencing.</title>
        <authorList>
            <person name="Singleton C.M."/>
            <person name="Petriglieri F."/>
            <person name="Kristensen J.M."/>
            <person name="Kirkegaard R.H."/>
            <person name="Michaelsen T.Y."/>
            <person name="Andersen M.H."/>
            <person name="Karst S.M."/>
            <person name="Dueholm M.S."/>
            <person name="Nielsen P.H."/>
            <person name="Albertsen M."/>
        </authorList>
    </citation>
    <scope>NUCLEOTIDE SEQUENCE [LARGE SCALE GENOMIC DNA]</scope>
    <source>
        <strain evidence="2">EsbW_18-Q3-R4-48_BATAC.285</strain>
    </source>
</reference>
<name>A0A935Q0E7_9PROT</name>
<feature type="region of interest" description="Disordered" evidence="1">
    <location>
        <begin position="108"/>
        <end position="150"/>
    </location>
</feature>
<dbReference type="EMBL" id="JADJMH010000010">
    <property type="protein sequence ID" value="MBK7675431.1"/>
    <property type="molecule type" value="Genomic_DNA"/>
</dbReference>
<organism evidence="2 3">
    <name type="scientific">Candidatus Accumulibacter proximus</name>
    <dbReference type="NCBI Taxonomy" id="2954385"/>
    <lineage>
        <taxon>Bacteria</taxon>
        <taxon>Pseudomonadati</taxon>
        <taxon>Pseudomonadota</taxon>
        <taxon>Betaproteobacteria</taxon>
        <taxon>Candidatus Accumulibacter</taxon>
    </lineage>
</organism>
<evidence type="ECO:0000313" key="2">
    <source>
        <dbReference type="EMBL" id="MBK7675431.1"/>
    </source>
</evidence>
<dbReference type="Proteomes" id="UP000697998">
    <property type="component" value="Unassembled WGS sequence"/>
</dbReference>
<proteinExistence type="predicted"/>
<sequence length="150" mass="16403">MWGERIAEKRVTVPDACVTGYALADETRMIDLPASHAQPLRIGKTGKERNIELGLTEPGRHLLQLFGSRALGFSIETRPSVQCLRSGWVRLDADAIAVPRSILAKGLPHDRTGWPAQTVADGKQSGRRTRCPSPGISVKSKAATKRKHED</sequence>
<accession>A0A935Q0E7</accession>
<dbReference type="AlphaFoldDB" id="A0A935Q0E7"/>
<comment type="caution">
    <text evidence="2">The sequence shown here is derived from an EMBL/GenBank/DDBJ whole genome shotgun (WGS) entry which is preliminary data.</text>
</comment>
<evidence type="ECO:0000313" key="3">
    <source>
        <dbReference type="Proteomes" id="UP000697998"/>
    </source>
</evidence>
<protein>
    <submittedName>
        <fullName evidence="2">Uncharacterized protein</fullName>
    </submittedName>
</protein>
<gene>
    <name evidence="2" type="ORF">IPJ27_12100</name>
</gene>